<evidence type="ECO:0000259" key="9">
    <source>
        <dbReference type="Pfam" id="PF00266"/>
    </source>
</evidence>
<keyword evidence="3" id="KW-0808">Transferase</keyword>
<protein>
    <submittedName>
        <fullName evidence="10">Cysteine desulfurase</fullName>
    </submittedName>
</protein>
<keyword evidence="6" id="KW-0408">Iron</keyword>
<accession>A0ABY1MWG1</accession>
<dbReference type="Gene3D" id="1.10.260.50">
    <property type="match status" value="1"/>
</dbReference>
<name>A0ABY1MWG1_9ACTN</name>
<dbReference type="Proteomes" id="UP000315460">
    <property type="component" value="Unassembled WGS sequence"/>
</dbReference>
<reference evidence="10 11" key="1">
    <citation type="submission" date="2017-05" db="EMBL/GenBank/DDBJ databases">
        <authorList>
            <person name="Varghese N."/>
            <person name="Submissions S."/>
        </authorList>
    </citation>
    <scope>NUCLEOTIDE SEQUENCE [LARGE SCALE GENOMIC DNA]</scope>
    <source>
        <strain evidence="10 11">DSM 45139</strain>
    </source>
</reference>
<feature type="domain" description="Aminotransferase class V" evidence="9">
    <location>
        <begin position="22"/>
        <end position="385"/>
    </location>
</feature>
<comment type="catalytic activity">
    <reaction evidence="8">
        <text>(sulfur carrier)-H + L-cysteine = (sulfur carrier)-SH + L-alanine</text>
        <dbReference type="Rhea" id="RHEA:43892"/>
        <dbReference type="Rhea" id="RHEA-COMP:14737"/>
        <dbReference type="Rhea" id="RHEA-COMP:14739"/>
        <dbReference type="ChEBI" id="CHEBI:29917"/>
        <dbReference type="ChEBI" id="CHEBI:35235"/>
        <dbReference type="ChEBI" id="CHEBI:57972"/>
        <dbReference type="ChEBI" id="CHEBI:64428"/>
        <dbReference type="EC" id="2.8.1.7"/>
    </reaction>
</comment>
<dbReference type="Pfam" id="PF00266">
    <property type="entry name" value="Aminotran_5"/>
    <property type="match status" value="1"/>
</dbReference>
<gene>
    <name evidence="10" type="ORF">SAMN06265174_101303</name>
</gene>
<dbReference type="PANTHER" id="PTHR11601">
    <property type="entry name" value="CYSTEINE DESULFURYLASE FAMILY MEMBER"/>
    <property type="match status" value="1"/>
</dbReference>
<dbReference type="PIRSF" id="PIRSF005572">
    <property type="entry name" value="NifS"/>
    <property type="match status" value="1"/>
</dbReference>
<comment type="caution">
    <text evidence="10">The sequence shown here is derived from an EMBL/GenBank/DDBJ whole genome shotgun (WGS) entry which is preliminary data.</text>
</comment>
<keyword evidence="11" id="KW-1185">Reference proteome</keyword>
<dbReference type="PANTHER" id="PTHR11601:SF34">
    <property type="entry name" value="CYSTEINE DESULFURASE"/>
    <property type="match status" value="1"/>
</dbReference>
<dbReference type="InterPro" id="IPR015421">
    <property type="entry name" value="PyrdxlP-dep_Trfase_major"/>
</dbReference>
<evidence type="ECO:0000256" key="2">
    <source>
        <dbReference type="ARBA" id="ARBA00006490"/>
    </source>
</evidence>
<evidence type="ECO:0000313" key="11">
    <source>
        <dbReference type="Proteomes" id="UP000315460"/>
    </source>
</evidence>
<evidence type="ECO:0000256" key="1">
    <source>
        <dbReference type="ARBA" id="ARBA00001933"/>
    </source>
</evidence>
<evidence type="ECO:0000256" key="3">
    <source>
        <dbReference type="ARBA" id="ARBA00022679"/>
    </source>
</evidence>
<evidence type="ECO:0000256" key="5">
    <source>
        <dbReference type="ARBA" id="ARBA00022898"/>
    </source>
</evidence>
<dbReference type="Gene3D" id="3.90.1150.10">
    <property type="entry name" value="Aspartate Aminotransferase, domain 1"/>
    <property type="match status" value="1"/>
</dbReference>
<proteinExistence type="inferred from homology"/>
<dbReference type="SUPFAM" id="SSF53383">
    <property type="entry name" value="PLP-dependent transferases"/>
    <property type="match status" value="1"/>
</dbReference>
<dbReference type="InterPro" id="IPR016454">
    <property type="entry name" value="Cysteine_dSase"/>
</dbReference>
<keyword evidence="5" id="KW-0663">Pyridoxal phosphate</keyword>
<evidence type="ECO:0000256" key="4">
    <source>
        <dbReference type="ARBA" id="ARBA00022723"/>
    </source>
</evidence>
<dbReference type="InterPro" id="IPR000192">
    <property type="entry name" value="Aminotrans_V_dom"/>
</dbReference>
<dbReference type="Gene3D" id="3.40.640.10">
    <property type="entry name" value="Type I PLP-dependent aspartate aminotransferase-like (Major domain)"/>
    <property type="match status" value="1"/>
</dbReference>
<comment type="cofactor">
    <cofactor evidence="1">
        <name>pyridoxal 5'-phosphate</name>
        <dbReference type="ChEBI" id="CHEBI:597326"/>
    </cofactor>
</comment>
<dbReference type="EMBL" id="FXTG01000001">
    <property type="protein sequence ID" value="SMO37459.1"/>
    <property type="molecule type" value="Genomic_DNA"/>
</dbReference>
<organism evidence="10 11">
    <name type="scientific">Dietzia kunjamensis subsp. schimae</name>
    <dbReference type="NCBI Taxonomy" id="498198"/>
    <lineage>
        <taxon>Bacteria</taxon>
        <taxon>Bacillati</taxon>
        <taxon>Actinomycetota</taxon>
        <taxon>Actinomycetes</taxon>
        <taxon>Mycobacteriales</taxon>
        <taxon>Dietziaceae</taxon>
        <taxon>Dietzia</taxon>
    </lineage>
</organism>
<comment type="similarity">
    <text evidence="2">Belongs to the class-V pyridoxal-phosphate-dependent aminotransferase family. NifS/IscS subfamily.</text>
</comment>
<evidence type="ECO:0000256" key="8">
    <source>
        <dbReference type="ARBA" id="ARBA00050776"/>
    </source>
</evidence>
<dbReference type="InterPro" id="IPR015424">
    <property type="entry name" value="PyrdxlP-dep_Trfase"/>
</dbReference>
<evidence type="ECO:0000313" key="10">
    <source>
        <dbReference type="EMBL" id="SMO37459.1"/>
    </source>
</evidence>
<evidence type="ECO:0000256" key="6">
    <source>
        <dbReference type="ARBA" id="ARBA00023004"/>
    </source>
</evidence>
<sequence length="417" mass="41801">MPGSGAFGRILASDMPTTRSVHYLDHAATTPMRAAAVAAYAEASSSVGNASSLHGSGRRARRRVEEARESLAHHLGCRPSEVLFTSGGTESDNLAVLGQVGASAGDVVAVGATEHHSVLDAAAHLATDRGGRRVVRVLPVDPRGAVTPATVRDLADELGPRLALVAVMLGNNEIGTLTDVVAAAGPARAVGAAVHTDAVQAVGHVPVDFSALGVTSLSLSAHKFGGPLGVGALLLDRGAECVPIGYGGGQERDLRSGSVDVPGVVAMAAALEEAVREMESEALRLSRLRDRLVAGVLAEVPGAIANGGGERLPGIANLTFPGCSGESLILLLDAAGIECSTGSACTAGVAEPSHVLLALGADEAAARSSLRLSLGYTTTEDDVDAAVAAIGPAAERARVAGLGLARTGMARTGMAAS</sequence>
<keyword evidence="4" id="KW-0479">Metal-binding</keyword>
<dbReference type="InterPro" id="IPR015422">
    <property type="entry name" value="PyrdxlP-dep_Trfase_small"/>
</dbReference>
<evidence type="ECO:0000256" key="7">
    <source>
        <dbReference type="ARBA" id="ARBA00023014"/>
    </source>
</evidence>
<keyword evidence="7" id="KW-0411">Iron-sulfur</keyword>